<gene>
    <name evidence="2" type="ORF">BDY21DRAFT_363679</name>
</gene>
<protein>
    <submittedName>
        <fullName evidence="2">Uncharacterized protein</fullName>
    </submittedName>
</protein>
<evidence type="ECO:0000313" key="2">
    <source>
        <dbReference type="EMBL" id="KAF2457388.1"/>
    </source>
</evidence>
<feature type="chain" id="PRO_5025403421" evidence="1">
    <location>
        <begin position="25"/>
        <end position="104"/>
    </location>
</feature>
<evidence type="ECO:0000256" key="1">
    <source>
        <dbReference type="SAM" id="SignalP"/>
    </source>
</evidence>
<dbReference type="Proteomes" id="UP000799766">
    <property type="component" value="Unassembled WGS sequence"/>
</dbReference>
<dbReference type="EMBL" id="MU001680">
    <property type="protein sequence ID" value="KAF2457388.1"/>
    <property type="molecule type" value="Genomic_DNA"/>
</dbReference>
<reference evidence="2" key="1">
    <citation type="journal article" date="2020" name="Stud. Mycol.">
        <title>101 Dothideomycetes genomes: a test case for predicting lifestyles and emergence of pathogens.</title>
        <authorList>
            <person name="Haridas S."/>
            <person name="Albert R."/>
            <person name="Binder M."/>
            <person name="Bloem J."/>
            <person name="Labutti K."/>
            <person name="Salamov A."/>
            <person name="Andreopoulos B."/>
            <person name="Baker S."/>
            <person name="Barry K."/>
            <person name="Bills G."/>
            <person name="Bluhm B."/>
            <person name="Cannon C."/>
            <person name="Castanera R."/>
            <person name="Culley D."/>
            <person name="Daum C."/>
            <person name="Ezra D."/>
            <person name="Gonzalez J."/>
            <person name="Henrissat B."/>
            <person name="Kuo A."/>
            <person name="Liang C."/>
            <person name="Lipzen A."/>
            <person name="Lutzoni F."/>
            <person name="Magnuson J."/>
            <person name="Mondo S."/>
            <person name="Nolan M."/>
            <person name="Ohm R."/>
            <person name="Pangilinan J."/>
            <person name="Park H.-J."/>
            <person name="Ramirez L."/>
            <person name="Alfaro M."/>
            <person name="Sun H."/>
            <person name="Tritt A."/>
            <person name="Yoshinaga Y."/>
            <person name="Zwiers L.-H."/>
            <person name="Turgeon B."/>
            <person name="Goodwin S."/>
            <person name="Spatafora J."/>
            <person name="Crous P."/>
            <person name="Grigoriev I."/>
        </authorList>
    </citation>
    <scope>NUCLEOTIDE SEQUENCE</scope>
    <source>
        <strain evidence="2">ATCC 16933</strain>
    </source>
</reference>
<name>A0A6A6P0N6_9PEZI</name>
<proteinExistence type="predicted"/>
<organism evidence="2 3">
    <name type="scientific">Lineolata rhizophorae</name>
    <dbReference type="NCBI Taxonomy" id="578093"/>
    <lineage>
        <taxon>Eukaryota</taxon>
        <taxon>Fungi</taxon>
        <taxon>Dikarya</taxon>
        <taxon>Ascomycota</taxon>
        <taxon>Pezizomycotina</taxon>
        <taxon>Dothideomycetes</taxon>
        <taxon>Dothideomycetes incertae sedis</taxon>
        <taxon>Lineolatales</taxon>
        <taxon>Lineolataceae</taxon>
        <taxon>Lineolata</taxon>
    </lineage>
</organism>
<keyword evidence="3" id="KW-1185">Reference proteome</keyword>
<evidence type="ECO:0000313" key="3">
    <source>
        <dbReference type="Proteomes" id="UP000799766"/>
    </source>
</evidence>
<dbReference type="AlphaFoldDB" id="A0A6A6P0N6"/>
<feature type="signal peptide" evidence="1">
    <location>
        <begin position="1"/>
        <end position="24"/>
    </location>
</feature>
<keyword evidence="1" id="KW-0732">Signal</keyword>
<accession>A0A6A6P0N6</accession>
<sequence length="104" mass="11125">MTPQTIAFLFRALLVWLSFGGVECVAAAACAKGESLYCCEVFSSEGPVCKGGPGKMKSPKADCADYGLAFNCCLSHDGDIAYCYSAGGYEDEELIVQPLQYMKI</sequence>